<evidence type="ECO:0000313" key="2">
    <source>
        <dbReference type="EMBL" id="GIL28546.1"/>
    </source>
</evidence>
<sequence length="408" mass="43693">MARTIDVAIVGAGPYGLSLAAHLRDTGLTVRVFGRPMALWRSAMPAGMQLKSQPYASNLSDPAGAATLAAYCAHRGEQYVPYGKPVRLADFTAYGGWFQHTQVPDLTETLVRRIDSVGAQFEVTLDDGETLLARRVVVAVGVEHFDRIPPLLADLPDTLVTHSSAHTDLSRFAGTDLTVLGGGQAALETAALAAEAGATVRVVVRAPRVVWNGDPLRARRSLRVRLREPEAPLGSGWTTLLYSNRPDLLHRLPARRRARIARTALGPAGAYWLRPRVEGRLPVLTDHELIAVEPGADSLRLTLRDGAGPVRISTEHVIAATGFRPDVSRLAFLDERLAAAVATLDGAPAVDRVFQSSVPGLYFTGPAVANSFGPVMRFVHGCDFAARRIAHHLTGTVTTGRSLARAAG</sequence>
<reference evidence="3" key="1">
    <citation type="journal article" date="2021" name="Int. J. Syst. Evol. Microbiol.">
        <title>Actinocatenispora comari sp. nov., an endophytic actinomycete isolated from aerial parts of Comarum salesowianum.</title>
        <authorList>
            <person name="Oyunbileg N."/>
            <person name="Iizaka Y."/>
            <person name="Hamada M."/>
            <person name="Davaapurev B.O."/>
            <person name="Fukumoto A."/>
            <person name="Tsetseg B."/>
            <person name="Kato F."/>
            <person name="Tamura T."/>
            <person name="Batkhuu J."/>
            <person name="Anzai Y."/>
        </authorList>
    </citation>
    <scope>NUCLEOTIDE SEQUENCE [LARGE SCALE GENOMIC DNA]</scope>
    <source>
        <strain evidence="3">NUM-2625</strain>
    </source>
</reference>
<dbReference type="SUPFAM" id="SSF51905">
    <property type="entry name" value="FAD/NAD(P)-binding domain"/>
    <property type="match status" value="1"/>
</dbReference>
<dbReference type="InterPro" id="IPR023753">
    <property type="entry name" value="FAD/NAD-binding_dom"/>
</dbReference>
<accession>A0A8J4AC15</accession>
<dbReference type="InterPro" id="IPR036188">
    <property type="entry name" value="FAD/NAD-bd_sf"/>
</dbReference>
<organism evidence="2 3">
    <name type="scientific">Actinocatenispora comari</name>
    <dbReference type="NCBI Taxonomy" id="2807577"/>
    <lineage>
        <taxon>Bacteria</taxon>
        <taxon>Bacillati</taxon>
        <taxon>Actinomycetota</taxon>
        <taxon>Actinomycetes</taxon>
        <taxon>Micromonosporales</taxon>
        <taxon>Micromonosporaceae</taxon>
        <taxon>Actinocatenispora</taxon>
    </lineage>
</organism>
<dbReference type="Gene3D" id="3.50.50.60">
    <property type="entry name" value="FAD/NAD(P)-binding domain"/>
    <property type="match status" value="1"/>
</dbReference>
<dbReference type="EMBL" id="BOPO01000073">
    <property type="protein sequence ID" value="GIL28546.1"/>
    <property type="molecule type" value="Genomic_DNA"/>
</dbReference>
<dbReference type="Pfam" id="PF07992">
    <property type="entry name" value="Pyr_redox_2"/>
    <property type="match status" value="1"/>
</dbReference>
<dbReference type="Proteomes" id="UP000614996">
    <property type="component" value="Unassembled WGS sequence"/>
</dbReference>
<feature type="domain" description="FAD/NAD(P)-binding" evidence="1">
    <location>
        <begin position="6"/>
        <end position="219"/>
    </location>
</feature>
<keyword evidence="3" id="KW-1185">Reference proteome</keyword>
<name>A0A8J4AC15_9ACTN</name>
<dbReference type="PANTHER" id="PTHR38663:SF1">
    <property type="entry name" value="L-ORNITHINE N(5)-MONOOXYGENASE"/>
    <property type="match status" value="1"/>
</dbReference>
<dbReference type="PRINTS" id="PR00368">
    <property type="entry name" value="FADPNR"/>
</dbReference>
<evidence type="ECO:0000259" key="1">
    <source>
        <dbReference type="Pfam" id="PF07992"/>
    </source>
</evidence>
<gene>
    <name evidence="2" type="ORF">NUM_38000</name>
</gene>
<dbReference type="PRINTS" id="PR00411">
    <property type="entry name" value="PNDRDTASEI"/>
</dbReference>
<dbReference type="GO" id="GO:0016491">
    <property type="term" value="F:oxidoreductase activity"/>
    <property type="evidence" value="ECO:0007669"/>
    <property type="project" value="InterPro"/>
</dbReference>
<dbReference type="PANTHER" id="PTHR38663">
    <property type="match status" value="1"/>
</dbReference>
<proteinExistence type="predicted"/>
<dbReference type="RefSeq" id="WP_207126261.1">
    <property type="nucleotide sequence ID" value="NZ_BOPO01000073.1"/>
</dbReference>
<evidence type="ECO:0000313" key="3">
    <source>
        <dbReference type="Proteomes" id="UP000614996"/>
    </source>
</evidence>
<comment type="caution">
    <text evidence="2">The sequence shown here is derived from an EMBL/GenBank/DDBJ whole genome shotgun (WGS) entry which is preliminary data.</text>
</comment>
<dbReference type="AlphaFoldDB" id="A0A8J4AC15"/>
<protein>
    <recommendedName>
        <fullName evidence="1">FAD/NAD(P)-binding domain-containing protein</fullName>
    </recommendedName>
</protein>